<keyword evidence="3" id="KW-1185">Reference proteome</keyword>
<evidence type="ECO:0000256" key="1">
    <source>
        <dbReference type="SAM" id="Phobius"/>
    </source>
</evidence>
<dbReference type="Proteomes" id="UP000030671">
    <property type="component" value="Unassembled WGS sequence"/>
</dbReference>
<dbReference type="KEGG" id="hir:HETIRDRAFT_164715"/>
<dbReference type="EMBL" id="KI925466">
    <property type="protein sequence ID" value="ETW75127.1"/>
    <property type="molecule type" value="Genomic_DNA"/>
</dbReference>
<sequence length="152" mass="17655">MYYSGKSVKRNLEPIKSLVDDGTILLKKRGKKPHALQFLKNSVVVWRFGHELHQMVSVLAPIAKALKCLKAIDSTPANVYLYWLAVMASFLNLFKKNNEDIELPLDVVEDIQHIVNRRYQEMIKGPGKLVYLAMFFLYPHMLCFSLFYQILH</sequence>
<protein>
    <submittedName>
        <fullName evidence="2">Uncharacterized protein</fullName>
    </submittedName>
</protein>
<gene>
    <name evidence="2" type="ORF">HETIRDRAFT_164715</name>
</gene>
<keyword evidence="1" id="KW-1133">Transmembrane helix</keyword>
<dbReference type="GeneID" id="20667931"/>
<dbReference type="HOGENOM" id="CLU_1722612_0_0_1"/>
<keyword evidence="1" id="KW-0812">Transmembrane</keyword>
<name>W4JNJ2_HETIT</name>
<dbReference type="InParanoid" id="W4JNJ2"/>
<keyword evidence="1" id="KW-0472">Membrane</keyword>
<proteinExistence type="predicted"/>
<reference evidence="2 3" key="1">
    <citation type="journal article" date="2012" name="New Phytol.">
        <title>Insight into trade-off between wood decay and parasitism from the genome of a fungal forest pathogen.</title>
        <authorList>
            <person name="Olson A."/>
            <person name="Aerts A."/>
            <person name="Asiegbu F."/>
            <person name="Belbahri L."/>
            <person name="Bouzid O."/>
            <person name="Broberg A."/>
            <person name="Canback B."/>
            <person name="Coutinho P.M."/>
            <person name="Cullen D."/>
            <person name="Dalman K."/>
            <person name="Deflorio G."/>
            <person name="van Diepen L.T."/>
            <person name="Dunand C."/>
            <person name="Duplessis S."/>
            <person name="Durling M."/>
            <person name="Gonthier P."/>
            <person name="Grimwood J."/>
            <person name="Fossdal C.G."/>
            <person name="Hansson D."/>
            <person name="Henrissat B."/>
            <person name="Hietala A."/>
            <person name="Himmelstrand K."/>
            <person name="Hoffmeister D."/>
            <person name="Hogberg N."/>
            <person name="James T.Y."/>
            <person name="Karlsson M."/>
            <person name="Kohler A."/>
            <person name="Kues U."/>
            <person name="Lee Y.H."/>
            <person name="Lin Y.C."/>
            <person name="Lind M."/>
            <person name="Lindquist E."/>
            <person name="Lombard V."/>
            <person name="Lucas S."/>
            <person name="Lunden K."/>
            <person name="Morin E."/>
            <person name="Murat C."/>
            <person name="Park J."/>
            <person name="Raffaello T."/>
            <person name="Rouze P."/>
            <person name="Salamov A."/>
            <person name="Schmutz J."/>
            <person name="Solheim H."/>
            <person name="Stahlberg J."/>
            <person name="Velez H."/>
            <person name="de Vries R.P."/>
            <person name="Wiebenga A."/>
            <person name="Woodward S."/>
            <person name="Yakovlev I."/>
            <person name="Garbelotto M."/>
            <person name="Martin F."/>
            <person name="Grigoriev I.V."/>
            <person name="Stenlid J."/>
        </authorList>
    </citation>
    <scope>NUCLEOTIDE SEQUENCE [LARGE SCALE GENOMIC DNA]</scope>
    <source>
        <strain evidence="2 3">TC 32-1</strain>
    </source>
</reference>
<evidence type="ECO:0000313" key="2">
    <source>
        <dbReference type="EMBL" id="ETW75127.1"/>
    </source>
</evidence>
<dbReference type="RefSeq" id="XP_009552578.1">
    <property type="nucleotide sequence ID" value="XM_009554283.1"/>
</dbReference>
<dbReference type="AlphaFoldDB" id="W4JNJ2"/>
<organism evidence="2 3">
    <name type="scientific">Heterobasidion irregulare (strain TC 32-1)</name>
    <dbReference type="NCBI Taxonomy" id="747525"/>
    <lineage>
        <taxon>Eukaryota</taxon>
        <taxon>Fungi</taxon>
        <taxon>Dikarya</taxon>
        <taxon>Basidiomycota</taxon>
        <taxon>Agaricomycotina</taxon>
        <taxon>Agaricomycetes</taxon>
        <taxon>Russulales</taxon>
        <taxon>Bondarzewiaceae</taxon>
        <taxon>Heterobasidion</taxon>
        <taxon>Heterobasidion annosum species complex</taxon>
    </lineage>
</organism>
<evidence type="ECO:0000313" key="3">
    <source>
        <dbReference type="Proteomes" id="UP000030671"/>
    </source>
</evidence>
<dbReference type="OrthoDB" id="3236755at2759"/>
<accession>W4JNJ2</accession>
<feature type="transmembrane region" description="Helical" evidence="1">
    <location>
        <begin position="129"/>
        <end position="151"/>
    </location>
</feature>